<dbReference type="InterPro" id="IPR058548">
    <property type="entry name" value="MlaB-like_STAS"/>
</dbReference>
<dbReference type="SUPFAM" id="SSF52091">
    <property type="entry name" value="SpoIIaa-like"/>
    <property type="match status" value="1"/>
</dbReference>
<dbReference type="PANTHER" id="PTHR33495:SF2">
    <property type="entry name" value="ANTI-SIGMA FACTOR ANTAGONIST TM_1081-RELATED"/>
    <property type="match status" value="1"/>
</dbReference>
<dbReference type="EMBL" id="BAABKC010000021">
    <property type="protein sequence ID" value="GAA5049987.1"/>
    <property type="molecule type" value="Genomic_DNA"/>
</dbReference>
<dbReference type="PANTHER" id="PTHR33495">
    <property type="entry name" value="ANTI-SIGMA FACTOR ANTAGONIST TM_1081-RELATED-RELATED"/>
    <property type="match status" value="1"/>
</dbReference>
<evidence type="ECO:0000313" key="3">
    <source>
        <dbReference type="Proteomes" id="UP001500124"/>
    </source>
</evidence>
<proteinExistence type="predicted"/>
<dbReference type="Proteomes" id="UP001500124">
    <property type="component" value="Unassembled WGS sequence"/>
</dbReference>
<accession>A0ABP9K395</accession>
<sequence>MPDMSGTAGRSEQAPDQTTASAVADGGVIQYEASGAWVVIAHGAYDMHSITPLASALDIAAGKHPKVVLDTSGVTFADSTLLNLLIRTHRAVTLRVAAPGPQLQRLLEITGVDTLLQTRATVAEAVAS</sequence>
<evidence type="ECO:0000259" key="1">
    <source>
        <dbReference type="PROSITE" id="PS50801"/>
    </source>
</evidence>
<evidence type="ECO:0000313" key="2">
    <source>
        <dbReference type="EMBL" id="GAA5049987.1"/>
    </source>
</evidence>
<dbReference type="CDD" id="cd07043">
    <property type="entry name" value="STAS_anti-anti-sigma_factors"/>
    <property type="match status" value="1"/>
</dbReference>
<dbReference type="Pfam" id="PF13466">
    <property type="entry name" value="STAS_2"/>
    <property type="match status" value="1"/>
</dbReference>
<gene>
    <name evidence="2" type="ORF">GCM10023336_17450</name>
</gene>
<reference evidence="3" key="1">
    <citation type="journal article" date="2019" name="Int. J. Syst. Evol. Microbiol.">
        <title>The Global Catalogue of Microorganisms (GCM) 10K type strain sequencing project: providing services to taxonomists for standard genome sequencing and annotation.</title>
        <authorList>
            <consortium name="The Broad Institute Genomics Platform"/>
            <consortium name="The Broad Institute Genome Sequencing Center for Infectious Disease"/>
            <person name="Wu L."/>
            <person name="Ma J."/>
        </authorList>
    </citation>
    <scope>NUCLEOTIDE SEQUENCE [LARGE SCALE GENOMIC DNA]</scope>
    <source>
        <strain evidence="3">JCM 18410</strain>
    </source>
</reference>
<dbReference type="InterPro" id="IPR036513">
    <property type="entry name" value="STAS_dom_sf"/>
</dbReference>
<dbReference type="PROSITE" id="PS50801">
    <property type="entry name" value="STAS"/>
    <property type="match status" value="1"/>
</dbReference>
<feature type="domain" description="STAS" evidence="1">
    <location>
        <begin position="35"/>
        <end position="128"/>
    </location>
</feature>
<dbReference type="Gene3D" id="3.30.750.24">
    <property type="entry name" value="STAS domain"/>
    <property type="match status" value="1"/>
</dbReference>
<protein>
    <submittedName>
        <fullName evidence="2">STAS domain-containing protein</fullName>
    </submittedName>
</protein>
<name>A0ABP9K395_9ACTN</name>
<dbReference type="InterPro" id="IPR002645">
    <property type="entry name" value="STAS_dom"/>
</dbReference>
<comment type="caution">
    <text evidence="2">The sequence shown here is derived from an EMBL/GenBank/DDBJ whole genome shotgun (WGS) entry which is preliminary data.</text>
</comment>
<keyword evidence="3" id="KW-1185">Reference proteome</keyword>
<organism evidence="2 3">
    <name type="scientific">Streptomyces similanensis</name>
    <dbReference type="NCBI Taxonomy" id="1274988"/>
    <lineage>
        <taxon>Bacteria</taxon>
        <taxon>Bacillati</taxon>
        <taxon>Actinomycetota</taxon>
        <taxon>Actinomycetes</taxon>
        <taxon>Kitasatosporales</taxon>
        <taxon>Streptomycetaceae</taxon>
        <taxon>Streptomyces</taxon>
    </lineage>
</organism>